<dbReference type="CDD" id="cd00063">
    <property type="entry name" value="FN3"/>
    <property type="match status" value="1"/>
</dbReference>
<evidence type="ECO:0000313" key="5">
    <source>
        <dbReference type="Proteomes" id="UP001286313"/>
    </source>
</evidence>
<accession>A0AAE1FNJ8</accession>
<evidence type="ECO:0000313" key="4">
    <source>
        <dbReference type="EMBL" id="KAK3876482.1"/>
    </source>
</evidence>
<dbReference type="Gene3D" id="2.60.40.10">
    <property type="entry name" value="Immunoglobulins"/>
    <property type="match status" value="2"/>
</dbReference>
<keyword evidence="1" id="KW-0677">Repeat</keyword>
<evidence type="ECO:0000256" key="2">
    <source>
        <dbReference type="SAM" id="MobiDB-lite"/>
    </source>
</evidence>
<dbReference type="GO" id="GO:0045214">
    <property type="term" value="P:sarcomere organization"/>
    <property type="evidence" value="ECO:0007669"/>
    <property type="project" value="TreeGrafter"/>
</dbReference>
<proteinExistence type="predicted"/>
<dbReference type="SUPFAM" id="SSF48726">
    <property type="entry name" value="Immunoglobulin"/>
    <property type="match status" value="1"/>
</dbReference>
<dbReference type="EMBL" id="JAWQEG010001815">
    <property type="protein sequence ID" value="KAK3876482.1"/>
    <property type="molecule type" value="Genomic_DNA"/>
</dbReference>
<feature type="domain" description="Fibronectin type-III" evidence="3">
    <location>
        <begin position="44"/>
        <end position="149"/>
    </location>
</feature>
<dbReference type="InterPro" id="IPR050964">
    <property type="entry name" value="Striated_Muscle_Regulatory"/>
</dbReference>
<dbReference type="SUPFAM" id="SSF49265">
    <property type="entry name" value="Fibronectin type III"/>
    <property type="match status" value="1"/>
</dbReference>
<feature type="region of interest" description="Disordered" evidence="2">
    <location>
        <begin position="342"/>
        <end position="374"/>
    </location>
</feature>
<dbReference type="GO" id="GO:0031430">
    <property type="term" value="C:M band"/>
    <property type="evidence" value="ECO:0007669"/>
    <property type="project" value="TreeGrafter"/>
</dbReference>
<dbReference type="InterPro" id="IPR003961">
    <property type="entry name" value="FN3_dom"/>
</dbReference>
<dbReference type="PROSITE" id="PS50853">
    <property type="entry name" value="FN3"/>
    <property type="match status" value="1"/>
</dbReference>
<feature type="region of interest" description="Disordered" evidence="2">
    <location>
        <begin position="210"/>
        <end position="247"/>
    </location>
</feature>
<dbReference type="AlphaFoldDB" id="A0AAE1FNJ8"/>
<feature type="non-terminal residue" evidence="4">
    <location>
        <position position="1"/>
    </location>
</feature>
<dbReference type="PANTHER" id="PTHR13817:SF167">
    <property type="entry name" value="MYOMESIN AND MYOSIN BINDING PROTEIN"/>
    <property type="match status" value="1"/>
</dbReference>
<name>A0AAE1FNJ8_PETCI</name>
<protein>
    <recommendedName>
        <fullName evidence="3">Fibronectin type-III domain-containing protein</fullName>
    </recommendedName>
</protein>
<dbReference type="Proteomes" id="UP001286313">
    <property type="component" value="Unassembled WGS sequence"/>
</dbReference>
<keyword evidence="5" id="KW-1185">Reference proteome</keyword>
<dbReference type="PANTHER" id="PTHR13817">
    <property type="entry name" value="TITIN"/>
    <property type="match status" value="1"/>
</dbReference>
<dbReference type="InterPro" id="IPR013783">
    <property type="entry name" value="Ig-like_fold"/>
</dbReference>
<dbReference type="InterPro" id="IPR036179">
    <property type="entry name" value="Ig-like_dom_sf"/>
</dbReference>
<evidence type="ECO:0000259" key="3">
    <source>
        <dbReference type="PROSITE" id="PS50853"/>
    </source>
</evidence>
<gene>
    <name evidence="4" type="ORF">Pcinc_018727</name>
</gene>
<dbReference type="InterPro" id="IPR036116">
    <property type="entry name" value="FN3_sf"/>
</dbReference>
<feature type="compositionally biased region" description="Polar residues" evidence="2">
    <location>
        <begin position="359"/>
        <end position="373"/>
    </location>
</feature>
<sequence length="543" mass="60715">TSELVQVESGERHSMDVSEKYATLKIAGASRLDKGMYTLKLINPQGNDHASFFVTVTASQSSQMCQAPPSLYVGTHLRDDGGCRVSNYIIEYFRVGWDVWLKAASSRITWTQLADLIVGSEYRFRIKAENAYGVSEPGQESQQVLIEEAKSLLSMNLQVHHDCRFSLPKDSATLVKGDSSSFEYGGSSENSATGSFEVGEGLVERAQLLGRGPSNEGEFPRSGFDSQEPSLDLGTSTEKPPSFEYGDSRGPSLRLVLQKRHPLNKVCQWKEDFPMKWDHLVREDHLLNWDLPWKEDSLMNWDRLVKEGLLLKWILRRKGVIICMGISAKRYPSFETGSSAERDQSYELGSSLDRDSSLELGSSTERSPSFEQESTVRKGRLHIQSLQERLMTWAPLWTEAAHIWKNSVLKETPSRRDHHNISNFDRISCLSRIVLTFSRSLLGGVPPAEDLNPGGTPPVPPPEDDDPECIVINTSPTHQALFHTVSNTPTTPYHPPHIANSPPCTSIPPFHAPALHTKQILLLTLKYTIPTSRHPPNTPLLHP</sequence>
<feature type="compositionally biased region" description="Polar residues" evidence="2">
    <location>
        <begin position="224"/>
        <end position="239"/>
    </location>
</feature>
<reference evidence="4" key="1">
    <citation type="submission" date="2023-10" db="EMBL/GenBank/DDBJ databases">
        <title>Genome assemblies of two species of porcelain crab, Petrolisthes cinctipes and Petrolisthes manimaculis (Anomura: Porcellanidae).</title>
        <authorList>
            <person name="Angst P."/>
        </authorList>
    </citation>
    <scope>NUCLEOTIDE SEQUENCE</scope>
    <source>
        <strain evidence="4">PB745_01</strain>
        <tissue evidence="4">Gill</tissue>
    </source>
</reference>
<comment type="caution">
    <text evidence="4">The sequence shown here is derived from an EMBL/GenBank/DDBJ whole genome shotgun (WGS) entry which is preliminary data.</text>
</comment>
<evidence type="ECO:0000256" key="1">
    <source>
        <dbReference type="ARBA" id="ARBA00022737"/>
    </source>
</evidence>
<organism evidence="4 5">
    <name type="scientific">Petrolisthes cinctipes</name>
    <name type="common">Flat porcelain crab</name>
    <dbReference type="NCBI Taxonomy" id="88211"/>
    <lineage>
        <taxon>Eukaryota</taxon>
        <taxon>Metazoa</taxon>
        <taxon>Ecdysozoa</taxon>
        <taxon>Arthropoda</taxon>
        <taxon>Crustacea</taxon>
        <taxon>Multicrustacea</taxon>
        <taxon>Malacostraca</taxon>
        <taxon>Eumalacostraca</taxon>
        <taxon>Eucarida</taxon>
        <taxon>Decapoda</taxon>
        <taxon>Pleocyemata</taxon>
        <taxon>Anomura</taxon>
        <taxon>Galatheoidea</taxon>
        <taxon>Porcellanidae</taxon>
        <taxon>Petrolisthes</taxon>
    </lineage>
</organism>